<dbReference type="Proteomes" id="UP000094527">
    <property type="component" value="Unassembled WGS sequence"/>
</dbReference>
<comment type="caution">
    <text evidence="2">The sequence shown here is derived from an EMBL/GenBank/DDBJ whole genome shotgun (WGS) entry which is preliminary data.</text>
</comment>
<accession>A0A1D2MG01</accession>
<evidence type="ECO:0000256" key="1">
    <source>
        <dbReference type="SAM" id="Phobius"/>
    </source>
</evidence>
<feature type="transmembrane region" description="Helical" evidence="1">
    <location>
        <begin position="133"/>
        <end position="161"/>
    </location>
</feature>
<dbReference type="OrthoDB" id="3561125at2759"/>
<dbReference type="EMBL" id="LJIJ01001406">
    <property type="protein sequence ID" value="ODM91831.1"/>
    <property type="molecule type" value="Genomic_DNA"/>
</dbReference>
<gene>
    <name evidence="2" type="ORF">Ocin01_14848</name>
</gene>
<feature type="transmembrane region" description="Helical" evidence="1">
    <location>
        <begin position="94"/>
        <end position="112"/>
    </location>
</feature>
<keyword evidence="1" id="KW-1133">Transmembrane helix</keyword>
<name>A0A1D2MG01_ORCCI</name>
<reference evidence="2 3" key="1">
    <citation type="journal article" date="2016" name="Genome Biol. Evol.">
        <title>Gene Family Evolution Reflects Adaptation to Soil Environmental Stressors in the Genome of the Collembolan Orchesella cincta.</title>
        <authorList>
            <person name="Faddeeva-Vakhrusheva A."/>
            <person name="Derks M.F."/>
            <person name="Anvar S.Y."/>
            <person name="Agamennone V."/>
            <person name="Suring W."/>
            <person name="Smit S."/>
            <person name="van Straalen N.M."/>
            <person name="Roelofs D."/>
        </authorList>
    </citation>
    <scope>NUCLEOTIDE SEQUENCE [LARGE SCALE GENOMIC DNA]</scope>
    <source>
        <tissue evidence="2">Mixed pool</tissue>
    </source>
</reference>
<organism evidence="2 3">
    <name type="scientific">Orchesella cincta</name>
    <name type="common">Springtail</name>
    <name type="synonym">Podura cincta</name>
    <dbReference type="NCBI Taxonomy" id="48709"/>
    <lineage>
        <taxon>Eukaryota</taxon>
        <taxon>Metazoa</taxon>
        <taxon>Ecdysozoa</taxon>
        <taxon>Arthropoda</taxon>
        <taxon>Hexapoda</taxon>
        <taxon>Collembola</taxon>
        <taxon>Entomobryomorpha</taxon>
        <taxon>Entomobryoidea</taxon>
        <taxon>Orchesellidae</taxon>
        <taxon>Orchesellinae</taxon>
        <taxon>Orchesella</taxon>
    </lineage>
</organism>
<feature type="transmembrane region" description="Helical" evidence="1">
    <location>
        <begin position="167"/>
        <end position="186"/>
    </location>
</feature>
<sequence length="203" mass="22752">MLPSRRVRHNPRNLNNPIRAPGVDNLTGFEELNFWGTLMTIGMLVYLVSWKYSILTNNVSGHLDLAIEQNDIPAVGEDAKTKPLIPEPVNAWRLVYFFNIVTIVVGSSFLLGEVRRAIRQFNFDEEAAGNNSLIYDILLGVLMLATIGESVVWACVVATTGYEIPPYVYSSFSCSGLLIFSAVNFVEDIQLRLRIGRGTERRE</sequence>
<protein>
    <submittedName>
        <fullName evidence="2">Uncharacterized protein</fullName>
    </submittedName>
</protein>
<evidence type="ECO:0000313" key="2">
    <source>
        <dbReference type="EMBL" id="ODM91831.1"/>
    </source>
</evidence>
<keyword evidence="1" id="KW-0812">Transmembrane</keyword>
<keyword evidence="3" id="KW-1185">Reference proteome</keyword>
<evidence type="ECO:0000313" key="3">
    <source>
        <dbReference type="Proteomes" id="UP000094527"/>
    </source>
</evidence>
<proteinExistence type="predicted"/>
<feature type="transmembrane region" description="Helical" evidence="1">
    <location>
        <begin position="32"/>
        <end position="50"/>
    </location>
</feature>
<dbReference type="AlphaFoldDB" id="A0A1D2MG01"/>
<keyword evidence="1" id="KW-0472">Membrane</keyword>